<organism evidence="2 3">
    <name type="scientific">Shewanella surugensis</name>
    <dbReference type="NCBI Taxonomy" id="212020"/>
    <lineage>
        <taxon>Bacteria</taxon>
        <taxon>Pseudomonadati</taxon>
        <taxon>Pseudomonadota</taxon>
        <taxon>Gammaproteobacteria</taxon>
        <taxon>Alteromonadales</taxon>
        <taxon>Shewanellaceae</taxon>
        <taxon>Shewanella</taxon>
    </lineage>
</organism>
<dbReference type="EMBL" id="JAKIKS010000022">
    <property type="protein sequence ID" value="MCL1124343.1"/>
    <property type="molecule type" value="Genomic_DNA"/>
</dbReference>
<evidence type="ECO:0000313" key="3">
    <source>
        <dbReference type="Proteomes" id="UP001203423"/>
    </source>
</evidence>
<comment type="caution">
    <text evidence="2">The sequence shown here is derived from an EMBL/GenBank/DDBJ whole genome shotgun (WGS) entry which is preliminary data.</text>
</comment>
<name>A0ABT0L9G5_9GAMM</name>
<dbReference type="RefSeq" id="WP_248939625.1">
    <property type="nucleotide sequence ID" value="NZ_JAKIKS010000022.1"/>
</dbReference>
<dbReference type="Proteomes" id="UP001203423">
    <property type="component" value="Unassembled WGS sequence"/>
</dbReference>
<feature type="compositionally biased region" description="Polar residues" evidence="1">
    <location>
        <begin position="69"/>
        <end position="83"/>
    </location>
</feature>
<dbReference type="PROSITE" id="PS51257">
    <property type="entry name" value="PROKAR_LIPOPROTEIN"/>
    <property type="match status" value="1"/>
</dbReference>
<feature type="region of interest" description="Disordered" evidence="1">
    <location>
        <begin position="58"/>
        <end position="91"/>
    </location>
</feature>
<evidence type="ECO:0008006" key="4">
    <source>
        <dbReference type="Google" id="ProtNLM"/>
    </source>
</evidence>
<gene>
    <name evidence="2" type="ORF">L2764_07625</name>
</gene>
<evidence type="ECO:0000256" key="1">
    <source>
        <dbReference type="SAM" id="MobiDB-lite"/>
    </source>
</evidence>
<keyword evidence="3" id="KW-1185">Reference proteome</keyword>
<proteinExistence type="predicted"/>
<protein>
    <recommendedName>
        <fullName evidence="4">Lipoprotein</fullName>
    </recommendedName>
</protein>
<sequence length="151" mass="17307">MNKLIFLVLFTPLLFACSNKPIRPQDFSGQITDSFITSIADDGLKLFTYRVSLSSIEENMSPEKARKNNPAQMSKNRNEQLPSKMQRKQTENSLELLTQQTELGLKKTLEMTDFCRKGYIELYRLIEDTRGMIRGECLEGANTLDKQKFGS</sequence>
<evidence type="ECO:0000313" key="2">
    <source>
        <dbReference type="EMBL" id="MCL1124343.1"/>
    </source>
</evidence>
<reference evidence="2 3" key="1">
    <citation type="submission" date="2022-01" db="EMBL/GenBank/DDBJ databases">
        <title>Whole genome-based taxonomy of the Shewanellaceae.</title>
        <authorList>
            <person name="Martin-Rodriguez A.J."/>
        </authorList>
    </citation>
    <scope>NUCLEOTIDE SEQUENCE [LARGE SCALE GENOMIC DNA]</scope>
    <source>
        <strain evidence="2 3">DSM 17177</strain>
    </source>
</reference>
<accession>A0ABT0L9G5</accession>